<dbReference type="RefSeq" id="WP_279250393.1">
    <property type="nucleotide sequence ID" value="NZ_SHNO01000001.1"/>
</dbReference>
<comment type="caution">
    <text evidence="1">The sequence shown here is derived from an EMBL/GenBank/DDBJ whole genome shotgun (WGS) entry which is preliminary data.</text>
</comment>
<gene>
    <name evidence="1" type="ORF">EYC82_15130</name>
</gene>
<sequence length="238" mass="26123">MATRNEKSRAPLAILVNGASSSGKSTLCLALQDRLTELSGGASDAFFALVAFDDFLLMMSDKLYPISFVKLQGGDTTRLISRAQHDGRAGWEYIDESHKKGKNGGAPRVRLSLNAGSRRLLSGIHKSWSNHLELGTNLIIDHFLQDADWCEEVLQLLQATGAHLLKVGVHCSITEMERREASRADGGVEGRPLGLARRSDELCHGPHLNYDISVWSDQQTTAEAAGMIVKTLQEKNWI</sequence>
<dbReference type="Proteomes" id="UP001143304">
    <property type="component" value="Unassembled WGS sequence"/>
</dbReference>
<evidence type="ECO:0000313" key="1">
    <source>
        <dbReference type="EMBL" id="MCX2978698.1"/>
    </source>
</evidence>
<evidence type="ECO:0008006" key="3">
    <source>
        <dbReference type="Google" id="ProtNLM"/>
    </source>
</evidence>
<dbReference type="Gene3D" id="3.40.50.300">
    <property type="entry name" value="P-loop containing nucleotide triphosphate hydrolases"/>
    <property type="match status" value="1"/>
</dbReference>
<evidence type="ECO:0000313" key="2">
    <source>
        <dbReference type="Proteomes" id="UP001143304"/>
    </source>
</evidence>
<dbReference type="Pfam" id="PF07931">
    <property type="entry name" value="CPT"/>
    <property type="match status" value="1"/>
</dbReference>
<accession>A0ABT3T8U3</accession>
<dbReference type="InterPro" id="IPR027417">
    <property type="entry name" value="P-loop_NTPase"/>
</dbReference>
<keyword evidence="2" id="KW-1185">Reference proteome</keyword>
<dbReference type="SUPFAM" id="SSF52540">
    <property type="entry name" value="P-loop containing nucleoside triphosphate hydrolases"/>
    <property type="match status" value="1"/>
</dbReference>
<organism evidence="1 2">
    <name type="scientific">Candidatus Marimicrobium litorale</name>
    <dbReference type="NCBI Taxonomy" id="2518991"/>
    <lineage>
        <taxon>Bacteria</taxon>
        <taxon>Pseudomonadati</taxon>
        <taxon>Pseudomonadota</taxon>
        <taxon>Gammaproteobacteria</taxon>
        <taxon>Cellvibrionales</taxon>
        <taxon>Halieaceae</taxon>
        <taxon>Marimicrobium</taxon>
    </lineage>
</organism>
<name>A0ABT3T8U3_9GAMM</name>
<protein>
    <recommendedName>
        <fullName evidence="3">Chloramphenicol 3-O phosphotransferase</fullName>
    </recommendedName>
</protein>
<proteinExistence type="predicted"/>
<dbReference type="EMBL" id="SHNO01000001">
    <property type="protein sequence ID" value="MCX2978698.1"/>
    <property type="molecule type" value="Genomic_DNA"/>
</dbReference>
<reference evidence="1" key="1">
    <citation type="submission" date="2019-02" db="EMBL/GenBank/DDBJ databases">
        <authorList>
            <person name="Li S.-H."/>
        </authorList>
    </citation>
    <scope>NUCLEOTIDE SEQUENCE</scope>
    <source>
        <strain evidence="1">IMCC11814</strain>
    </source>
</reference>